<sequence>MSDYLVRMAQQPALRSVIKTIGLPTPQTLARAGGPYVDTPLAGKTVLFGAGDGATASKKVQTTLKAMGAEAQSAADVTGDSRFNAVVFDATGMTDPAQLRALYDFFHPIMRNFTGNARVVLLADVPETADSVPAAVAARAVEGFVRSLAKEIGRKGATANLVYVEKGAEDRVAGVLRFFLSDHSTYVDGQPVRVTRGGKMPRSVPVTRPLDGKVALVTGGARGIGAATAERLSQEGAHVVVLDIPADAETLETTAKAVGGTALAQDITDADAPRAIADFLKDNFGGVDIVVHNAGVTRDKMLANMAEHLWDMVLAINLRSILAIDEVLLGDKIVNDHGRILCLSSIGGIAGNAGQTNYGATKAGLIGYVQSQGQKFGDRGITVNAVAPGFIETRMTAEMPFMIREGGRRMNSMSQGGQPQDVAELLTFLATPGAGGVSGNVVRVCGQSLIGA</sequence>
<dbReference type="InterPro" id="IPR057326">
    <property type="entry name" value="KR_dom"/>
</dbReference>
<gene>
    <name evidence="3" type="ORF">RM532_05765</name>
</gene>
<dbReference type="EC" id="1.1.1.100" evidence="3"/>
<evidence type="ECO:0000256" key="1">
    <source>
        <dbReference type="ARBA" id="ARBA00006484"/>
    </source>
</evidence>
<dbReference type="PANTHER" id="PTHR42760">
    <property type="entry name" value="SHORT-CHAIN DEHYDROGENASES/REDUCTASES FAMILY MEMBER"/>
    <property type="match status" value="1"/>
</dbReference>
<protein>
    <submittedName>
        <fullName evidence="3">3-oxoacyl-ACP reductase</fullName>
        <ecNumber evidence="3">1.1.1.100</ecNumber>
    </submittedName>
</protein>
<keyword evidence="3" id="KW-0560">Oxidoreductase</keyword>
<dbReference type="PANTHER" id="PTHR42760:SF78">
    <property type="entry name" value="3-OXOACYL-[ACYL-CARRIER-PROTEIN] REDUCTASE [NADH]"/>
    <property type="match status" value="1"/>
</dbReference>
<comment type="caution">
    <text evidence="3">The sequence shown here is derived from an EMBL/GenBank/DDBJ whole genome shotgun (WGS) entry which is preliminary data.</text>
</comment>
<dbReference type="RefSeq" id="WP_311652231.1">
    <property type="nucleotide sequence ID" value="NZ_JAVRIB010000005.1"/>
</dbReference>
<comment type="similarity">
    <text evidence="1">Belongs to the short-chain dehydrogenases/reductases (SDR) family.</text>
</comment>
<evidence type="ECO:0000259" key="2">
    <source>
        <dbReference type="SMART" id="SM00822"/>
    </source>
</evidence>
<dbReference type="Pfam" id="PF13561">
    <property type="entry name" value="adh_short_C2"/>
    <property type="match status" value="1"/>
</dbReference>
<dbReference type="InterPro" id="IPR020904">
    <property type="entry name" value="Sc_DH/Rdtase_CS"/>
</dbReference>
<dbReference type="GO" id="GO:0004316">
    <property type="term" value="F:3-oxoacyl-[acyl-carrier-protein] reductase (NADPH) activity"/>
    <property type="evidence" value="ECO:0007669"/>
    <property type="project" value="UniProtKB-EC"/>
</dbReference>
<feature type="domain" description="Ketoreductase" evidence="2">
    <location>
        <begin position="213"/>
        <end position="389"/>
    </location>
</feature>
<dbReference type="SUPFAM" id="SSF51735">
    <property type="entry name" value="NAD(P)-binding Rossmann-fold domains"/>
    <property type="match status" value="2"/>
</dbReference>
<proteinExistence type="inferred from homology"/>
<evidence type="ECO:0000313" key="4">
    <source>
        <dbReference type="Proteomes" id="UP001251857"/>
    </source>
</evidence>
<dbReference type="InterPro" id="IPR036291">
    <property type="entry name" value="NAD(P)-bd_dom_sf"/>
</dbReference>
<dbReference type="Gene3D" id="3.40.50.720">
    <property type="entry name" value="NAD(P)-binding Rossmann-like Domain"/>
    <property type="match status" value="2"/>
</dbReference>
<dbReference type="SMART" id="SM00822">
    <property type="entry name" value="PKS_KR"/>
    <property type="match status" value="1"/>
</dbReference>
<dbReference type="NCBIfam" id="NF006110">
    <property type="entry name" value="PRK08261.1"/>
    <property type="match status" value="1"/>
</dbReference>
<accession>A0ABU3BYS1</accession>
<dbReference type="PRINTS" id="PR00080">
    <property type="entry name" value="SDRFAMILY"/>
</dbReference>
<dbReference type="PROSITE" id="PS00061">
    <property type="entry name" value="ADH_SHORT"/>
    <property type="match status" value="1"/>
</dbReference>
<keyword evidence="4" id="KW-1185">Reference proteome</keyword>
<evidence type="ECO:0000313" key="3">
    <source>
        <dbReference type="EMBL" id="MDT0634456.1"/>
    </source>
</evidence>
<dbReference type="Proteomes" id="UP001251857">
    <property type="component" value="Unassembled WGS sequence"/>
</dbReference>
<name>A0ABU3BYS1_9GAMM</name>
<organism evidence="3 4">
    <name type="scientific">Spectribacter hydrogenoxidans</name>
    <dbReference type="NCBI Taxonomy" id="3075608"/>
    <lineage>
        <taxon>Bacteria</taxon>
        <taxon>Pseudomonadati</taxon>
        <taxon>Pseudomonadota</taxon>
        <taxon>Gammaproteobacteria</taxon>
        <taxon>Salinisphaerales</taxon>
        <taxon>Salinisphaeraceae</taxon>
        <taxon>Spectribacter</taxon>
    </lineage>
</organism>
<dbReference type="PRINTS" id="PR00081">
    <property type="entry name" value="GDHRDH"/>
</dbReference>
<reference evidence="3 4" key="1">
    <citation type="submission" date="2023-09" db="EMBL/GenBank/DDBJ databases">
        <authorList>
            <person name="Rey-Velasco X."/>
        </authorList>
    </citation>
    <scope>NUCLEOTIDE SEQUENCE [LARGE SCALE GENOMIC DNA]</scope>
    <source>
        <strain evidence="3 4">W335</strain>
    </source>
</reference>
<dbReference type="InterPro" id="IPR002347">
    <property type="entry name" value="SDR_fam"/>
</dbReference>
<dbReference type="EMBL" id="JAVRIB010000005">
    <property type="protein sequence ID" value="MDT0634456.1"/>
    <property type="molecule type" value="Genomic_DNA"/>
</dbReference>